<reference evidence="1 2" key="1">
    <citation type="submission" date="2014-06" db="EMBL/GenBank/DDBJ databases">
        <title>Whole Genome Sequences of Three Symbiotic Endozoicomonas Bacteria.</title>
        <authorList>
            <person name="Neave M.J."/>
            <person name="Apprill A."/>
            <person name="Voolstra C.R."/>
        </authorList>
    </citation>
    <scope>NUCLEOTIDE SEQUENCE [LARGE SCALE GENOMIC DNA]</scope>
    <source>
        <strain evidence="1 2">DSM 25634</strain>
    </source>
</reference>
<name>A0A081NIM0_9GAMM</name>
<organism evidence="1 2">
    <name type="scientific">Endozoicomonas numazuensis</name>
    <dbReference type="NCBI Taxonomy" id="1137799"/>
    <lineage>
        <taxon>Bacteria</taxon>
        <taxon>Pseudomonadati</taxon>
        <taxon>Pseudomonadota</taxon>
        <taxon>Gammaproteobacteria</taxon>
        <taxon>Oceanospirillales</taxon>
        <taxon>Endozoicomonadaceae</taxon>
        <taxon>Endozoicomonas</taxon>
    </lineage>
</organism>
<keyword evidence="2" id="KW-1185">Reference proteome</keyword>
<gene>
    <name evidence="1" type="ORF">GZ78_12290</name>
</gene>
<protein>
    <submittedName>
        <fullName evidence="1">Uncharacterized protein</fullName>
    </submittedName>
</protein>
<dbReference type="EMBL" id="JOKH01000002">
    <property type="protein sequence ID" value="KEQ18293.1"/>
    <property type="molecule type" value="Genomic_DNA"/>
</dbReference>
<accession>A0A081NIM0</accession>
<sequence length="80" mass="9643">MKLSGVFSYTLNEAEQKDKIMALEMNHDLRRPVRFKKWLRKRLQKALINLTMGRMSFLGSQLELMKYSFISFYTRCYLNI</sequence>
<evidence type="ECO:0000313" key="2">
    <source>
        <dbReference type="Proteomes" id="UP000028073"/>
    </source>
</evidence>
<proteinExistence type="predicted"/>
<dbReference type="AlphaFoldDB" id="A0A081NIM0"/>
<dbReference type="Proteomes" id="UP000028073">
    <property type="component" value="Unassembled WGS sequence"/>
</dbReference>
<evidence type="ECO:0000313" key="1">
    <source>
        <dbReference type="EMBL" id="KEQ18293.1"/>
    </source>
</evidence>
<comment type="caution">
    <text evidence="1">The sequence shown here is derived from an EMBL/GenBank/DDBJ whole genome shotgun (WGS) entry which is preliminary data.</text>
</comment>
<dbReference type="STRING" id="1137799.GZ78_12290"/>